<reference evidence="11 12" key="1">
    <citation type="submission" date="2021-03" db="EMBL/GenBank/DDBJ databases">
        <authorList>
            <person name="King G.J."/>
            <person name="Bancroft I."/>
            <person name="Baten A."/>
            <person name="Bloomfield J."/>
            <person name="Borpatragohain P."/>
            <person name="He Z."/>
            <person name="Irish N."/>
            <person name="Irwin J."/>
            <person name="Liu K."/>
            <person name="Mauleon R.P."/>
            <person name="Moore J."/>
            <person name="Morris R."/>
            <person name="Ostergaard L."/>
            <person name="Wang B."/>
            <person name="Wells R."/>
        </authorList>
    </citation>
    <scope>NUCLEOTIDE SEQUENCE [LARGE SCALE GENOMIC DNA]</scope>
    <source>
        <strain evidence="11">R-o-18</strain>
        <tissue evidence="11">Leaf</tissue>
    </source>
</reference>
<dbReference type="PANTHER" id="PTHR31683">
    <property type="entry name" value="PECTATE LYASE 18-RELATED"/>
    <property type="match status" value="1"/>
</dbReference>
<dbReference type="Gene3D" id="2.160.20.10">
    <property type="entry name" value="Single-stranded right-handed beta-helix, Pectin lyase-like"/>
    <property type="match status" value="2"/>
</dbReference>
<evidence type="ECO:0000256" key="5">
    <source>
        <dbReference type="ARBA" id="ARBA00022723"/>
    </source>
</evidence>
<evidence type="ECO:0000256" key="9">
    <source>
        <dbReference type="RuleBase" id="RU361123"/>
    </source>
</evidence>
<evidence type="ECO:0000256" key="6">
    <source>
        <dbReference type="ARBA" id="ARBA00022729"/>
    </source>
</evidence>
<comment type="cofactor">
    <cofactor evidence="9">
        <name>Ca(2+)</name>
        <dbReference type="ChEBI" id="CHEBI:29108"/>
    </cofactor>
    <text evidence="9">Binds 1 Ca(2+) ion. Required for its activity.</text>
</comment>
<dbReference type="InterPro" id="IPR018082">
    <property type="entry name" value="AmbAllergen"/>
</dbReference>
<dbReference type="SUPFAM" id="SSF51126">
    <property type="entry name" value="Pectin lyase-like"/>
    <property type="match status" value="2"/>
</dbReference>
<dbReference type="EC" id="4.2.2.2" evidence="4 9"/>
<dbReference type="InterPro" id="IPR012334">
    <property type="entry name" value="Pectin_lyas_fold"/>
</dbReference>
<dbReference type="InterPro" id="IPR002022">
    <property type="entry name" value="Pec_lyase"/>
</dbReference>
<keyword evidence="6 9" id="KW-0732">Signal</keyword>
<name>A0ABQ7M3R0_BRACM</name>
<comment type="caution">
    <text evidence="11">The sequence shown here is derived from an EMBL/GenBank/DDBJ whole genome shotgun (WGS) entry which is preliminary data.</text>
</comment>
<evidence type="ECO:0000259" key="10">
    <source>
        <dbReference type="SMART" id="SM00656"/>
    </source>
</evidence>
<evidence type="ECO:0000256" key="2">
    <source>
        <dbReference type="ARBA" id="ARBA00005220"/>
    </source>
</evidence>
<dbReference type="InterPro" id="IPR011050">
    <property type="entry name" value="Pectin_lyase_fold/virulence"/>
</dbReference>
<dbReference type="PANTHER" id="PTHR31683:SF105">
    <property type="entry name" value="PECTATE LYASE 2-RELATED"/>
    <property type="match status" value="1"/>
</dbReference>
<evidence type="ECO:0000313" key="12">
    <source>
        <dbReference type="Proteomes" id="UP000823674"/>
    </source>
</evidence>
<feature type="domain" description="Pectate lyase" evidence="10">
    <location>
        <begin position="467"/>
        <end position="664"/>
    </location>
</feature>
<comment type="pathway">
    <text evidence="2 9">Glycan metabolism; pectin degradation; 2-dehydro-3-deoxy-D-gluconate from pectin: step 2/5.</text>
</comment>
<evidence type="ECO:0000256" key="4">
    <source>
        <dbReference type="ARBA" id="ARBA00012272"/>
    </source>
</evidence>
<comment type="similarity">
    <text evidence="3 9">Belongs to the polysaccharide lyase 1 family.</text>
</comment>
<sequence length="740" mass="81841">MASLLLTVSLLFAALSYPLVEAAYYSNSYYTTPKPLLNPIDSCWRRNPNWASNRRALADCAVGFGKAAIGGKYGSVYVVTNPSDNPENPRPGTLRHAVIQSKPLWITFARDMVIVLQNELIMNSYKTIDGRGAKVEIAYGACITVQHVNHIIIHGISIHDCKPGKSGRVRSSPTHIGSRKGSDGDAIAIFDSSHIWIDHCFFSRCQDGLIDVLHASTAVTISNNYFTQHDKVMLLGHNDNNVEDRIMRVTIAFNHFGPGLIERMPRVRLGYAHVANNRYEKWQMYAIGGSANPTIFSEGNYFVASDDLSKKQVTKRIESGYDSKRWKWRTSKDVFKNGAYFVQSGYGTVTPLYERAEWFPVSHGSLVPSLTSSAGPLLSLLFALFFSPLVESQNPIDSCWRTNPNWESNRPDLAGCAVGFGKYASGGKDGSIYVVTSSEDDPENPSPGTLRHAVIQTEPLWITFERDMGIVLKNELIMNSNKTIDGRGAKVEIAHGPCITIQHVSHVIIHGISIHHCKPGKSGLVRSTPTHIGRRGGSDGDAISVFNSSNVWIDHCYFSQSEDGLIDVVLGSTAVTISNSYFTQHDKVMLLGNHDNIVVDENMKVTIAFNHFGPGLIERIPRVRRGFAHVANNRYNKWLKYALGGSADPTIFSEGNYFLAPDDPSKKQVTKRLESGNDRSWKWISSKDVFLNGAYFEPSINGKVTQVYEGEEEFPVYDGSLVPNLTSSAGPLSCYSGRIC</sequence>
<dbReference type="InterPro" id="IPR045032">
    <property type="entry name" value="PEL"/>
</dbReference>
<proteinExistence type="inferred from homology"/>
<evidence type="ECO:0000256" key="1">
    <source>
        <dbReference type="ARBA" id="ARBA00000695"/>
    </source>
</evidence>
<feature type="signal peptide" evidence="9">
    <location>
        <begin position="1"/>
        <end position="22"/>
    </location>
</feature>
<feature type="chain" id="PRO_5044988832" description="Pectate lyase" evidence="9">
    <location>
        <begin position="23"/>
        <end position="740"/>
    </location>
</feature>
<keyword evidence="7 9" id="KW-0106">Calcium</keyword>
<evidence type="ECO:0000313" key="11">
    <source>
        <dbReference type="EMBL" id="KAG5392001.1"/>
    </source>
</evidence>
<comment type="catalytic activity">
    <reaction evidence="1 9">
        <text>Eliminative cleavage of (1-&gt;4)-alpha-D-galacturonan to give oligosaccharides with 4-deoxy-alpha-D-galact-4-enuronosyl groups at their non-reducing ends.</text>
        <dbReference type="EC" id="4.2.2.2"/>
    </reaction>
</comment>
<dbReference type="EMBL" id="JADBGQ010000006">
    <property type="protein sequence ID" value="KAG5392001.1"/>
    <property type="molecule type" value="Genomic_DNA"/>
</dbReference>
<gene>
    <name evidence="11" type="primary">A06p010850.1_BraROA</name>
    <name evidence="11" type="ORF">IGI04_021964</name>
</gene>
<dbReference type="SMART" id="SM00656">
    <property type="entry name" value="Amb_all"/>
    <property type="match status" value="2"/>
</dbReference>
<keyword evidence="5 9" id="KW-0479">Metal-binding</keyword>
<dbReference type="Proteomes" id="UP000823674">
    <property type="component" value="Chromosome A06"/>
</dbReference>
<keyword evidence="8 9" id="KW-0456">Lyase</keyword>
<evidence type="ECO:0000256" key="3">
    <source>
        <dbReference type="ARBA" id="ARBA00010980"/>
    </source>
</evidence>
<keyword evidence="12" id="KW-1185">Reference proteome</keyword>
<dbReference type="Pfam" id="PF00544">
    <property type="entry name" value="Pectate_lyase_4"/>
    <property type="match status" value="2"/>
</dbReference>
<evidence type="ECO:0000256" key="8">
    <source>
        <dbReference type="ARBA" id="ARBA00023239"/>
    </source>
</evidence>
<evidence type="ECO:0000256" key="7">
    <source>
        <dbReference type="ARBA" id="ARBA00022837"/>
    </source>
</evidence>
<feature type="domain" description="Pectate lyase" evidence="10">
    <location>
        <begin position="111"/>
        <end position="308"/>
    </location>
</feature>
<accession>A0ABQ7M3R0</accession>
<dbReference type="PRINTS" id="PR00807">
    <property type="entry name" value="AMBALLERGEN"/>
</dbReference>
<organism evidence="11 12">
    <name type="scientific">Brassica rapa subsp. trilocularis</name>
    <dbReference type="NCBI Taxonomy" id="1813537"/>
    <lineage>
        <taxon>Eukaryota</taxon>
        <taxon>Viridiplantae</taxon>
        <taxon>Streptophyta</taxon>
        <taxon>Embryophyta</taxon>
        <taxon>Tracheophyta</taxon>
        <taxon>Spermatophyta</taxon>
        <taxon>Magnoliopsida</taxon>
        <taxon>eudicotyledons</taxon>
        <taxon>Gunneridae</taxon>
        <taxon>Pentapetalae</taxon>
        <taxon>rosids</taxon>
        <taxon>malvids</taxon>
        <taxon>Brassicales</taxon>
        <taxon>Brassicaceae</taxon>
        <taxon>Brassiceae</taxon>
        <taxon>Brassica</taxon>
    </lineage>
</organism>
<protein>
    <recommendedName>
        <fullName evidence="4 9">Pectate lyase</fullName>
        <ecNumber evidence="4 9">4.2.2.2</ecNumber>
    </recommendedName>
</protein>